<evidence type="ECO:0000313" key="3">
    <source>
        <dbReference type="RefSeq" id="XP_026546821.1"/>
    </source>
</evidence>
<dbReference type="InterPro" id="IPR052090">
    <property type="entry name" value="Cytolytic_pore-forming_toxin"/>
</dbReference>
<protein>
    <submittedName>
        <fullName evidence="3">Neoverrucotoxin subunit beta-like</fullName>
    </submittedName>
</protein>
<dbReference type="Proteomes" id="UP000504612">
    <property type="component" value="Unplaced"/>
</dbReference>
<feature type="non-terminal residue" evidence="3">
    <location>
        <position position="241"/>
    </location>
</feature>
<dbReference type="Pfam" id="PF24674">
    <property type="entry name" value="MACPF_SNTX"/>
    <property type="match status" value="1"/>
</dbReference>
<feature type="domain" description="SNTX MACPF/CDC-like" evidence="1">
    <location>
        <begin position="9"/>
        <end position="174"/>
    </location>
</feature>
<sequence>MALEEDTVEIPALGRPFQLGTLYDCRKDALIAGLTLWDCNSLQKDLTIKPQPKTATEIIASDSIDDKASALDVSGPIKTSFLGGLIDVRGSAEYLHDTKKSKQQARVTVQYKTTTKYEQLTMSHLGRQNVSYPEVFEHGTATHVVTAILYGAQAFFVFDQEVSSTETVKDIEGSLHATLRKEISIGGDVKVRLTEEEKENALKFRCKFHGDFSLQKNPVTFQDAIKVYETLPKILREDGGQ</sequence>
<gene>
    <name evidence="3" type="primary">LOC113428481</name>
</gene>
<dbReference type="PANTHER" id="PTHR31594">
    <property type="entry name" value="AIG1-TYPE G DOMAIN-CONTAINING PROTEIN"/>
    <property type="match status" value="1"/>
</dbReference>
<dbReference type="AlphaFoldDB" id="A0A6J1VUZ0"/>
<dbReference type="PANTHER" id="PTHR31594:SF16">
    <property type="entry name" value="SI:CH211-281L24.3"/>
    <property type="match status" value="1"/>
</dbReference>
<evidence type="ECO:0000259" key="1">
    <source>
        <dbReference type="Pfam" id="PF24674"/>
    </source>
</evidence>
<dbReference type="KEGG" id="nss:113428481"/>
<keyword evidence="2" id="KW-1185">Reference proteome</keyword>
<dbReference type="InterPro" id="IPR056072">
    <property type="entry name" value="SNTX_MACPF/CDC-like_dom"/>
</dbReference>
<organism evidence="2 3">
    <name type="scientific">Notechis scutatus</name>
    <name type="common">mainland tiger snake</name>
    <dbReference type="NCBI Taxonomy" id="8663"/>
    <lineage>
        <taxon>Eukaryota</taxon>
        <taxon>Metazoa</taxon>
        <taxon>Chordata</taxon>
        <taxon>Craniata</taxon>
        <taxon>Vertebrata</taxon>
        <taxon>Euteleostomi</taxon>
        <taxon>Lepidosauria</taxon>
        <taxon>Squamata</taxon>
        <taxon>Bifurcata</taxon>
        <taxon>Unidentata</taxon>
        <taxon>Episquamata</taxon>
        <taxon>Toxicofera</taxon>
        <taxon>Serpentes</taxon>
        <taxon>Colubroidea</taxon>
        <taxon>Elapidae</taxon>
        <taxon>Hydrophiinae</taxon>
        <taxon>Notechis</taxon>
    </lineage>
</organism>
<reference evidence="3" key="1">
    <citation type="submission" date="2025-08" db="UniProtKB">
        <authorList>
            <consortium name="RefSeq"/>
        </authorList>
    </citation>
    <scope>IDENTIFICATION</scope>
</reference>
<proteinExistence type="predicted"/>
<accession>A0A6J1VUZ0</accession>
<dbReference type="GeneID" id="113428481"/>
<name>A0A6J1VUZ0_9SAUR</name>
<evidence type="ECO:0000313" key="2">
    <source>
        <dbReference type="Proteomes" id="UP000504612"/>
    </source>
</evidence>
<dbReference type="RefSeq" id="XP_026546821.1">
    <property type="nucleotide sequence ID" value="XM_026691036.1"/>
</dbReference>